<comment type="caution">
    <text evidence="2">The sequence shown here is derived from an EMBL/GenBank/DDBJ whole genome shotgun (WGS) entry which is preliminary data.</text>
</comment>
<dbReference type="EMBL" id="NMUH01002965">
    <property type="protein sequence ID" value="MQM03037.1"/>
    <property type="molecule type" value="Genomic_DNA"/>
</dbReference>
<keyword evidence="3" id="KW-1185">Reference proteome</keyword>
<organism evidence="2 3">
    <name type="scientific">Colocasia esculenta</name>
    <name type="common">Wild taro</name>
    <name type="synonym">Arum esculentum</name>
    <dbReference type="NCBI Taxonomy" id="4460"/>
    <lineage>
        <taxon>Eukaryota</taxon>
        <taxon>Viridiplantae</taxon>
        <taxon>Streptophyta</taxon>
        <taxon>Embryophyta</taxon>
        <taxon>Tracheophyta</taxon>
        <taxon>Spermatophyta</taxon>
        <taxon>Magnoliopsida</taxon>
        <taxon>Liliopsida</taxon>
        <taxon>Araceae</taxon>
        <taxon>Aroideae</taxon>
        <taxon>Colocasieae</taxon>
        <taxon>Colocasia</taxon>
    </lineage>
</organism>
<feature type="chain" id="PRO_5032884638" evidence="1">
    <location>
        <begin position="24"/>
        <end position="230"/>
    </location>
</feature>
<keyword evidence="1" id="KW-0732">Signal</keyword>
<accession>A0A843W6Q9</accession>
<gene>
    <name evidence="2" type="ORF">Taro_035813</name>
</gene>
<reference evidence="2" key="1">
    <citation type="submission" date="2017-07" db="EMBL/GenBank/DDBJ databases">
        <title>Taro Niue Genome Assembly and Annotation.</title>
        <authorList>
            <person name="Atibalentja N."/>
            <person name="Keating K."/>
            <person name="Fields C.J."/>
        </authorList>
    </citation>
    <scope>NUCLEOTIDE SEQUENCE</scope>
    <source>
        <strain evidence="2">Niue_2</strain>
        <tissue evidence="2">Leaf</tissue>
    </source>
</reference>
<evidence type="ECO:0000256" key="1">
    <source>
        <dbReference type="SAM" id="SignalP"/>
    </source>
</evidence>
<name>A0A843W6Q9_COLES</name>
<evidence type="ECO:0000313" key="2">
    <source>
        <dbReference type="EMBL" id="MQM03037.1"/>
    </source>
</evidence>
<feature type="signal peptide" evidence="1">
    <location>
        <begin position="1"/>
        <end position="23"/>
    </location>
</feature>
<dbReference type="Proteomes" id="UP000652761">
    <property type="component" value="Unassembled WGS sequence"/>
</dbReference>
<evidence type="ECO:0000313" key="3">
    <source>
        <dbReference type="Proteomes" id="UP000652761"/>
    </source>
</evidence>
<proteinExistence type="predicted"/>
<dbReference type="AlphaFoldDB" id="A0A843W6Q9"/>
<sequence>MFGWPTALSRVCACLSLDGLVVCYKPTVRRGFVMLPRLFARVLELTADRADSRAEGKTVVWGSGAESFVELSCLGQDAKVVEVVLFPTRPRESLVSLPLSALVPEPRSGARRAEAGARLASRLCADCGSPSWLLAAVAWLLLLPVLLVVSARFRGSVLGCQSVVAPTCMASRPGGVSRVRGGSACGPSTLWRCAEGCFRYVPDSIRFCRSRVCVLTLVGGRGIVLFSSAA</sequence>
<protein>
    <submittedName>
        <fullName evidence="2">Uncharacterized protein</fullName>
    </submittedName>
</protein>